<evidence type="ECO:0000256" key="3">
    <source>
        <dbReference type="SAM" id="SignalP"/>
    </source>
</evidence>
<dbReference type="EMBL" id="JAQQLI010000025">
    <property type="protein sequence ID" value="MDC7787297.1"/>
    <property type="molecule type" value="Genomic_DNA"/>
</dbReference>
<name>A0ABT5JCS8_RHOTP</name>
<reference evidence="5" key="1">
    <citation type="journal article" date="2023" name="Microbiol Resour">
        <title>Genome Sequences of Rhodoplanes serenus and Two Thermotolerant Strains, Rhodoplanes tepidamans and 'Rhodoplanes cryptolactis,' Further Refine the Genus.</title>
        <authorList>
            <person name="Rayyan A.A."/>
            <person name="Kyndt J.A."/>
        </authorList>
    </citation>
    <scope>NUCLEOTIDE SEQUENCE</scope>
    <source>
        <strain evidence="5">DSM 9987</strain>
    </source>
</reference>
<proteinExistence type="predicted"/>
<sequence length="165" mass="17690">MRMRGLIAVLPLLGLIAVTTGEARAQCAFDQSYPNANDVLQALQEPITLQFSIEIELKDVRLFDEARAEWPIDWVRSPTEVRAAEFRPLEPLPPGNYSIEWNGYVRRHWHPDGGSVPFTIASADGTATAAPVSPAAAPTAGGVPRVGPASPYRALLGAAAPPPGR</sequence>
<reference evidence="5" key="2">
    <citation type="submission" date="2023-02" db="EMBL/GenBank/DDBJ databases">
        <authorList>
            <person name="Rayyan A."/>
            <person name="Meyer T."/>
            <person name="Kyndt J.A."/>
        </authorList>
    </citation>
    <scope>NUCLEOTIDE SEQUENCE</scope>
    <source>
        <strain evidence="5">DSM 9987</strain>
    </source>
</reference>
<feature type="signal peptide" evidence="3">
    <location>
        <begin position="1"/>
        <end position="25"/>
    </location>
</feature>
<keyword evidence="6" id="KW-1185">Reference proteome</keyword>
<evidence type="ECO:0000313" key="6">
    <source>
        <dbReference type="Proteomes" id="UP001165652"/>
    </source>
</evidence>
<organism evidence="5 6">
    <name type="scientific">Rhodoplanes tepidamans</name>
    <name type="common">Rhodoplanes cryptolactis</name>
    <dbReference type="NCBI Taxonomy" id="200616"/>
    <lineage>
        <taxon>Bacteria</taxon>
        <taxon>Pseudomonadati</taxon>
        <taxon>Pseudomonadota</taxon>
        <taxon>Alphaproteobacteria</taxon>
        <taxon>Hyphomicrobiales</taxon>
        <taxon>Nitrobacteraceae</taxon>
        <taxon>Rhodoplanes</taxon>
    </lineage>
</organism>
<dbReference type="Gene3D" id="2.60.40.1220">
    <property type="match status" value="1"/>
</dbReference>
<feature type="domain" description="CopC" evidence="4">
    <location>
        <begin position="30"/>
        <end position="120"/>
    </location>
</feature>
<comment type="caution">
    <text evidence="5">The sequence shown here is derived from an EMBL/GenBank/DDBJ whole genome shotgun (WGS) entry which is preliminary data.</text>
</comment>
<evidence type="ECO:0000256" key="2">
    <source>
        <dbReference type="ARBA" id="ARBA00023008"/>
    </source>
</evidence>
<dbReference type="InterPro" id="IPR014755">
    <property type="entry name" value="Cu-Rt/internalin_Ig-like"/>
</dbReference>
<dbReference type="InterPro" id="IPR007348">
    <property type="entry name" value="CopC_dom"/>
</dbReference>
<protein>
    <submittedName>
        <fullName evidence="5">Copper resistance protein CopC</fullName>
    </submittedName>
</protein>
<dbReference type="Pfam" id="PF04234">
    <property type="entry name" value="CopC"/>
    <property type="match status" value="1"/>
</dbReference>
<feature type="chain" id="PRO_5045643422" evidence="3">
    <location>
        <begin position="26"/>
        <end position="165"/>
    </location>
</feature>
<dbReference type="InterPro" id="IPR014756">
    <property type="entry name" value="Ig_E-set"/>
</dbReference>
<keyword evidence="2" id="KW-0186">Copper</keyword>
<evidence type="ECO:0000313" key="5">
    <source>
        <dbReference type="EMBL" id="MDC7787297.1"/>
    </source>
</evidence>
<gene>
    <name evidence="5" type="ORF">PQJ73_16525</name>
</gene>
<accession>A0ABT5JCS8</accession>
<dbReference type="Proteomes" id="UP001165652">
    <property type="component" value="Unassembled WGS sequence"/>
</dbReference>
<dbReference type="RefSeq" id="WP_272778135.1">
    <property type="nucleotide sequence ID" value="NZ_JAQQLI010000025.1"/>
</dbReference>
<evidence type="ECO:0000256" key="1">
    <source>
        <dbReference type="ARBA" id="ARBA00022729"/>
    </source>
</evidence>
<keyword evidence="1 3" id="KW-0732">Signal</keyword>
<dbReference type="SUPFAM" id="SSF81296">
    <property type="entry name" value="E set domains"/>
    <property type="match status" value="1"/>
</dbReference>
<evidence type="ECO:0000259" key="4">
    <source>
        <dbReference type="Pfam" id="PF04234"/>
    </source>
</evidence>